<keyword evidence="3" id="KW-1185">Reference proteome</keyword>
<reference evidence="2 3" key="1">
    <citation type="submission" date="2023-12" db="EMBL/GenBank/DDBJ databases">
        <title>A high-quality genome assembly for Dillenia turbinata (Dilleniales).</title>
        <authorList>
            <person name="Chanderbali A."/>
        </authorList>
    </citation>
    <scope>NUCLEOTIDE SEQUENCE [LARGE SCALE GENOMIC DNA]</scope>
    <source>
        <strain evidence="2">LSX21</strain>
        <tissue evidence="2">Leaf</tissue>
    </source>
</reference>
<dbReference type="EMBL" id="JBAMMX010000006">
    <property type="protein sequence ID" value="KAK6938240.1"/>
    <property type="molecule type" value="Genomic_DNA"/>
</dbReference>
<feature type="domain" description="Alliinase C-terminal" evidence="1">
    <location>
        <begin position="33"/>
        <end position="93"/>
    </location>
</feature>
<accession>A0AAN8VQA3</accession>
<evidence type="ECO:0000313" key="2">
    <source>
        <dbReference type="EMBL" id="KAK6938240.1"/>
    </source>
</evidence>
<dbReference type="InterPro" id="IPR006948">
    <property type="entry name" value="Alliinase_C"/>
</dbReference>
<name>A0AAN8VQA3_9MAGN</name>
<dbReference type="InterPro" id="IPR015422">
    <property type="entry name" value="PyrdxlP-dep_Trfase_small"/>
</dbReference>
<dbReference type="GO" id="GO:0016846">
    <property type="term" value="F:carbon-sulfur lyase activity"/>
    <property type="evidence" value="ECO:0007669"/>
    <property type="project" value="InterPro"/>
</dbReference>
<gene>
    <name evidence="2" type="ORF">RJ641_031748</name>
</gene>
<evidence type="ECO:0000259" key="1">
    <source>
        <dbReference type="Pfam" id="PF04864"/>
    </source>
</evidence>
<dbReference type="AlphaFoldDB" id="A0AAN8VQA3"/>
<dbReference type="SUPFAM" id="SSF53383">
    <property type="entry name" value="PLP-dependent transferases"/>
    <property type="match status" value="1"/>
</dbReference>
<dbReference type="InterPro" id="IPR015424">
    <property type="entry name" value="PyrdxlP-dep_Trfase"/>
</dbReference>
<comment type="caution">
    <text evidence="2">The sequence shown here is derived from an EMBL/GenBank/DDBJ whole genome shotgun (WGS) entry which is preliminary data.</text>
</comment>
<dbReference type="Gene3D" id="3.90.1150.10">
    <property type="entry name" value="Aspartate Aminotransferase, domain 1"/>
    <property type="match status" value="1"/>
</dbReference>
<sequence>MDDKIRGRWCRRQDDFDILIQKLEALISEEDGVAYAWVKCEREEDKDCCAVLKAKGIQGRAGTKFHADKRHVRLSLINCQDDFNILIQKLERLLSEENGAATAI</sequence>
<organism evidence="2 3">
    <name type="scientific">Dillenia turbinata</name>
    <dbReference type="NCBI Taxonomy" id="194707"/>
    <lineage>
        <taxon>Eukaryota</taxon>
        <taxon>Viridiplantae</taxon>
        <taxon>Streptophyta</taxon>
        <taxon>Embryophyta</taxon>
        <taxon>Tracheophyta</taxon>
        <taxon>Spermatophyta</taxon>
        <taxon>Magnoliopsida</taxon>
        <taxon>eudicotyledons</taxon>
        <taxon>Gunneridae</taxon>
        <taxon>Pentapetalae</taxon>
        <taxon>Dilleniales</taxon>
        <taxon>Dilleniaceae</taxon>
        <taxon>Dillenia</taxon>
    </lineage>
</organism>
<dbReference type="Pfam" id="PF04864">
    <property type="entry name" value="Alliinase_C"/>
    <property type="match status" value="1"/>
</dbReference>
<dbReference type="Proteomes" id="UP001370490">
    <property type="component" value="Unassembled WGS sequence"/>
</dbReference>
<protein>
    <submittedName>
        <fullName evidence="2">Alliinase, C-terminal</fullName>
    </submittedName>
</protein>
<evidence type="ECO:0000313" key="3">
    <source>
        <dbReference type="Proteomes" id="UP001370490"/>
    </source>
</evidence>
<proteinExistence type="predicted"/>